<dbReference type="PANTHER" id="PTHR33790:SF1">
    <property type="entry name" value="PROTEIN EARLY RESPONSIVE TO DEHYDRATION 15"/>
    <property type="match status" value="1"/>
</dbReference>
<gene>
    <name evidence="1" type="ORF">FEM48_ZijujUnG0118100</name>
</gene>
<dbReference type="InterPro" id="IPR040414">
    <property type="entry name" value="CID1/CID2"/>
</dbReference>
<name>A0A978U7W5_ZIZJJ</name>
<sequence length="315" mass="35411">MANERANRPISLLRILSSESRHAMTGKPPRDCEAAMSGRESAMVASSGRYLTTSKDNKLGSANVKMKTDKPMQMALRSGCNMVLGSIFTPMAKKKNMIPNYAMVSNTTVPLKGKNFAPMTFLCPRSDGPIPDHLNLKQENRCRRMENVAEIPKAPRKHAVGIMADQSRVPNHHYQVAMDVISARMSSSTLNPNAPMFVPLAYRTVEDFSDEWWALVQSSPWFRDYWLQECFHDPQDDPSFVDIYDPVLPEIDALFHDADIINEEGGGDHSKELVSTGALKWRKGRALTEVPRYIEKAPKIVNVKVSPRTIQQPRL</sequence>
<evidence type="ECO:0000313" key="2">
    <source>
        <dbReference type="Proteomes" id="UP000813462"/>
    </source>
</evidence>
<proteinExistence type="predicted"/>
<dbReference type="PANTHER" id="PTHR33790">
    <property type="entry name" value="OS05G0344200 PROTEIN"/>
    <property type="match status" value="1"/>
</dbReference>
<reference evidence="1" key="1">
    <citation type="journal article" date="2021" name="Front. Plant Sci.">
        <title>Chromosome-Scale Genome Assembly for Chinese Sour Jujube and Insights Into Its Genome Evolution and Domestication Signature.</title>
        <authorList>
            <person name="Shen L.-Y."/>
            <person name="Luo H."/>
            <person name="Wang X.-L."/>
            <person name="Wang X.-M."/>
            <person name="Qiu X.-J."/>
            <person name="Liu H."/>
            <person name="Zhou S.-S."/>
            <person name="Jia K.-H."/>
            <person name="Nie S."/>
            <person name="Bao Y.-T."/>
            <person name="Zhang R.-G."/>
            <person name="Yun Q.-Z."/>
            <person name="Chai Y.-H."/>
            <person name="Lu J.-Y."/>
            <person name="Li Y."/>
            <person name="Zhao S.-W."/>
            <person name="Mao J.-F."/>
            <person name="Jia S.-G."/>
            <person name="Mao Y.-M."/>
        </authorList>
    </citation>
    <scope>NUCLEOTIDE SEQUENCE</scope>
    <source>
        <strain evidence="1">AT0</strain>
        <tissue evidence="1">Leaf</tissue>
    </source>
</reference>
<evidence type="ECO:0000313" key="1">
    <source>
        <dbReference type="EMBL" id="KAH7510529.1"/>
    </source>
</evidence>
<comment type="caution">
    <text evidence="1">The sequence shown here is derived from an EMBL/GenBank/DDBJ whole genome shotgun (WGS) entry which is preliminary data.</text>
</comment>
<evidence type="ECO:0008006" key="3">
    <source>
        <dbReference type="Google" id="ProtNLM"/>
    </source>
</evidence>
<dbReference type="Proteomes" id="UP000813462">
    <property type="component" value="Unassembled WGS sequence"/>
</dbReference>
<organism evidence="1 2">
    <name type="scientific">Ziziphus jujuba var. spinosa</name>
    <dbReference type="NCBI Taxonomy" id="714518"/>
    <lineage>
        <taxon>Eukaryota</taxon>
        <taxon>Viridiplantae</taxon>
        <taxon>Streptophyta</taxon>
        <taxon>Embryophyta</taxon>
        <taxon>Tracheophyta</taxon>
        <taxon>Spermatophyta</taxon>
        <taxon>Magnoliopsida</taxon>
        <taxon>eudicotyledons</taxon>
        <taxon>Gunneridae</taxon>
        <taxon>Pentapetalae</taxon>
        <taxon>rosids</taxon>
        <taxon>fabids</taxon>
        <taxon>Rosales</taxon>
        <taxon>Rhamnaceae</taxon>
        <taxon>Paliureae</taxon>
        <taxon>Ziziphus</taxon>
    </lineage>
</organism>
<dbReference type="EMBL" id="JAEACU010000484">
    <property type="protein sequence ID" value="KAH7510529.1"/>
    <property type="molecule type" value="Genomic_DNA"/>
</dbReference>
<accession>A0A978U7W5</accession>
<dbReference type="AlphaFoldDB" id="A0A978U7W5"/>
<protein>
    <recommendedName>
        <fullName evidence="3">Protein EARLY RESPONSIVE TO DEHYDRATION 15-like</fullName>
    </recommendedName>
</protein>